<feature type="region of interest" description="Disordered" evidence="1">
    <location>
        <begin position="50"/>
        <end position="107"/>
    </location>
</feature>
<evidence type="ECO:0000313" key="2">
    <source>
        <dbReference type="EMBL" id="NNH24083.1"/>
    </source>
</evidence>
<protein>
    <recommendedName>
        <fullName evidence="4">DUF4829 domain-containing protein</fullName>
    </recommendedName>
</protein>
<name>A0A849BRT1_9ACTN</name>
<sequence length="150" mass="14982">MRAARLLPVLVLIPLLAVAGCGGPRVPTLAAGSPPEVVVATYLAAVQAGDEDAARSLSTPEHEASGSGLAAGPAVSIRDLLLEPAEERPTDEDAPTGESPAGGHDEAVDVRATFVLGGGDASLPDGPTVWSFLLVRDDGGPWLVTGEGGG</sequence>
<evidence type="ECO:0000313" key="3">
    <source>
        <dbReference type="Proteomes" id="UP000555552"/>
    </source>
</evidence>
<evidence type="ECO:0000256" key="1">
    <source>
        <dbReference type="SAM" id="MobiDB-lite"/>
    </source>
</evidence>
<dbReference type="Proteomes" id="UP000555552">
    <property type="component" value="Unassembled WGS sequence"/>
</dbReference>
<comment type="caution">
    <text evidence="2">The sequence shown here is derived from an EMBL/GenBank/DDBJ whole genome shotgun (WGS) entry which is preliminary data.</text>
</comment>
<organism evidence="2 3">
    <name type="scientific">Pseudokineococcus marinus</name>
    <dbReference type="NCBI Taxonomy" id="351215"/>
    <lineage>
        <taxon>Bacteria</taxon>
        <taxon>Bacillati</taxon>
        <taxon>Actinomycetota</taxon>
        <taxon>Actinomycetes</taxon>
        <taxon>Kineosporiales</taxon>
        <taxon>Kineosporiaceae</taxon>
        <taxon>Pseudokineococcus</taxon>
    </lineage>
</organism>
<proteinExistence type="predicted"/>
<dbReference type="EMBL" id="JABEMA010000255">
    <property type="protein sequence ID" value="NNH24083.1"/>
    <property type="molecule type" value="Genomic_DNA"/>
</dbReference>
<gene>
    <name evidence="2" type="ORF">HLB09_13480</name>
</gene>
<dbReference type="PROSITE" id="PS51257">
    <property type="entry name" value="PROKAR_LIPOPROTEIN"/>
    <property type="match status" value="1"/>
</dbReference>
<accession>A0A849BRT1</accession>
<dbReference type="AlphaFoldDB" id="A0A849BRT1"/>
<dbReference type="RefSeq" id="WP_171203855.1">
    <property type="nucleotide sequence ID" value="NZ_BAAANP010000006.1"/>
</dbReference>
<reference evidence="2 3" key="1">
    <citation type="submission" date="2020-05" db="EMBL/GenBank/DDBJ databases">
        <title>MicrobeNet Type strains.</title>
        <authorList>
            <person name="Nicholson A.C."/>
        </authorList>
    </citation>
    <scope>NUCLEOTIDE SEQUENCE [LARGE SCALE GENOMIC DNA]</scope>
    <source>
        <strain evidence="2 3">JCM 14547</strain>
    </source>
</reference>
<keyword evidence="3" id="KW-1185">Reference proteome</keyword>
<evidence type="ECO:0008006" key="4">
    <source>
        <dbReference type="Google" id="ProtNLM"/>
    </source>
</evidence>